<feature type="binding site" evidence="5">
    <location>
        <position position="248"/>
    </location>
    <ligand>
        <name>FMN</name>
        <dbReference type="ChEBI" id="CHEBI:58210"/>
    </ligand>
</feature>
<evidence type="ECO:0000313" key="8">
    <source>
        <dbReference type="Proteomes" id="UP000515153"/>
    </source>
</evidence>
<reference evidence="9" key="3">
    <citation type="submission" date="2025-08" db="UniProtKB">
        <authorList>
            <consortium name="RefSeq"/>
        </authorList>
    </citation>
    <scope>IDENTIFICATION</scope>
    <source>
        <strain evidence="9">NI907</strain>
    </source>
</reference>
<feature type="binding site" evidence="5">
    <location>
        <begin position="306"/>
        <end position="310"/>
    </location>
    <ligand>
        <name>FMN</name>
        <dbReference type="ChEBI" id="CHEBI:58210"/>
    </ligand>
</feature>
<dbReference type="OrthoDB" id="1925334at2759"/>
<feature type="binding site" evidence="5">
    <location>
        <begin position="329"/>
        <end position="330"/>
    </location>
    <ligand>
        <name>FMN</name>
        <dbReference type="ChEBI" id="CHEBI:58210"/>
    </ligand>
</feature>
<dbReference type="PANTHER" id="PTHR10578">
    <property type="entry name" value="S -2-HYDROXY-ACID OXIDASE-RELATED"/>
    <property type="match status" value="1"/>
</dbReference>
<feature type="binding site" evidence="5">
    <location>
        <position position="67"/>
    </location>
    <ligand>
        <name>glyoxylate</name>
        <dbReference type="ChEBI" id="CHEBI:36655"/>
    </ligand>
</feature>
<keyword evidence="8" id="KW-1185">Reference proteome</keyword>
<keyword evidence="5" id="KW-0288">FMN</keyword>
<gene>
    <name evidence="9" type="ORF">PgNI_10204</name>
</gene>
<reference evidence="8 9" key="1">
    <citation type="journal article" date="2019" name="Mol. Biol. Evol.">
        <title>Blast fungal genomes show frequent chromosomal changes, gene gains and losses, and effector gene turnover.</title>
        <authorList>
            <person name="Gomez Luciano L.B."/>
            <person name="Jason Tsai I."/>
            <person name="Chuma I."/>
            <person name="Tosa Y."/>
            <person name="Chen Y.H."/>
            <person name="Li J.Y."/>
            <person name="Li M.Y."/>
            <person name="Jade Lu M.Y."/>
            <person name="Nakayashiki H."/>
            <person name="Li W.H."/>
        </authorList>
    </citation>
    <scope>NUCLEOTIDE SEQUENCE [LARGE SCALE GENOMIC DNA]</scope>
    <source>
        <strain evidence="8 9">NI907</strain>
    </source>
</reference>
<keyword evidence="5" id="KW-0285">Flavoprotein</keyword>
<accession>A0A6P8AXM8</accession>
<dbReference type="InterPro" id="IPR013785">
    <property type="entry name" value="Aldolase_TIM"/>
</dbReference>
<evidence type="ECO:0000256" key="2">
    <source>
        <dbReference type="ARBA" id="ARBA00023002"/>
    </source>
</evidence>
<feature type="binding site" evidence="5">
    <location>
        <begin position="122"/>
        <end position="124"/>
    </location>
    <ligand>
        <name>FMN</name>
        <dbReference type="ChEBI" id="CHEBI:58210"/>
    </ligand>
</feature>
<dbReference type="InterPro" id="IPR012133">
    <property type="entry name" value="Alpha-hydoxy_acid_DH_FMN"/>
</dbReference>
<name>A0A6P8AXM8_PYRGI</name>
<dbReference type="AlphaFoldDB" id="A0A6P8AXM8"/>
<keyword evidence="6" id="KW-0732">Signal</keyword>
<evidence type="ECO:0000313" key="9">
    <source>
        <dbReference type="RefSeq" id="XP_030979619.1"/>
    </source>
</evidence>
<feature type="binding site" evidence="5">
    <location>
        <position position="270"/>
    </location>
    <ligand>
        <name>FMN</name>
        <dbReference type="ChEBI" id="CHEBI:58210"/>
    </ligand>
</feature>
<evidence type="ECO:0000256" key="6">
    <source>
        <dbReference type="SAM" id="SignalP"/>
    </source>
</evidence>
<feature type="binding site" evidence="5">
    <location>
        <position position="151"/>
    </location>
    <ligand>
        <name>FMN</name>
        <dbReference type="ChEBI" id="CHEBI:58210"/>
    </ligand>
</feature>
<feature type="active site" description="Proton acceptor" evidence="4">
    <location>
        <position position="272"/>
    </location>
</feature>
<evidence type="ECO:0000256" key="5">
    <source>
        <dbReference type="PIRSR" id="PIRSR000138-2"/>
    </source>
</evidence>
<dbReference type="PIRSF" id="PIRSF000138">
    <property type="entry name" value="Al-hdrx_acd_dh"/>
    <property type="match status" value="1"/>
</dbReference>
<dbReference type="PANTHER" id="PTHR10578:SF140">
    <property type="entry name" value="FMN HYDROXY ACID DEHYDROGENASE DOMAIN-CONTAINING PROTEIN"/>
    <property type="match status" value="1"/>
</dbReference>
<dbReference type="Proteomes" id="UP000515153">
    <property type="component" value="Chromosome VII"/>
</dbReference>
<feature type="binding site" evidence="5">
    <location>
        <position position="176"/>
    </location>
    <ligand>
        <name>glyoxylate</name>
        <dbReference type="ChEBI" id="CHEBI:36655"/>
    </ligand>
</feature>
<sequence>MRSAIIVSALASVATAARPYLNEPDTGIDDALGQLPVGQLPNVTDMHAMHDFEWAARRYLPTVNYTYYRNGAGGEWSYRNNLEVYNRYKLRPKTMVDITDIADSMPTTILGHNFSAPFFICPCARAGYAHPDAELNLVQGAGAGKILYIPSSFSSLPIEQIAAKRAPDQILFSQVYTNDNDTANQILFDRAEKAGSKALVWAIDAPGSPSRQRAARYGVGSANAAFITNTWEVLDKFRNMTSLPFILKGIQTVEDARLAVQHKVPAIILSNHGGRNLDGSPSSLEVAIEIHREAPEIFEQIEVLADGGIRYGTDALRLLALGVKAVGLGRSFMYSNVFGVDGVKRAVEIFRSELTNDAANLGVTDIKKIDPSYVDWTPNHWYS</sequence>
<feature type="binding site" evidence="5">
    <location>
        <position position="275"/>
    </location>
    <ligand>
        <name>glyoxylate</name>
        <dbReference type="ChEBI" id="CHEBI:36655"/>
    </ligand>
</feature>
<dbReference type="InterPro" id="IPR037396">
    <property type="entry name" value="FMN_HAD"/>
</dbReference>
<proteinExistence type="inferred from homology"/>
<reference evidence="9" key="2">
    <citation type="submission" date="2019-10" db="EMBL/GenBank/DDBJ databases">
        <authorList>
            <consortium name="NCBI Genome Project"/>
        </authorList>
    </citation>
    <scope>NUCLEOTIDE SEQUENCE</scope>
    <source>
        <strain evidence="9">NI907</strain>
    </source>
</reference>
<feature type="binding site" evidence="5">
    <location>
        <position position="272"/>
    </location>
    <ligand>
        <name>glyoxylate</name>
        <dbReference type="ChEBI" id="CHEBI:36655"/>
    </ligand>
</feature>
<evidence type="ECO:0000256" key="1">
    <source>
        <dbReference type="ARBA" id="ARBA00001917"/>
    </source>
</evidence>
<dbReference type="CDD" id="cd02922">
    <property type="entry name" value="FCB2_FMN"/>
    <property type="match status" value="1"/>
</dbReference>
<dbReference type="Pfam" id="PF01070">
    <property type="entry name" value="FMN_dh"/>
    <property type="match status" value="2"/>
</dbReference>
<dbReference type="Gene3D" id="3.20.20.70">
    <property type="entry name" value="Aldolase class I"/>
    <property type="match status" value="2"/>
</dbReference>
<feature type="domain" description="FMN hydroxy acid dehydrogenase" evidence="7">
    <location>
        <begin position="41"/>
        <end position="379"/>
    </location>
</feature>
<dbReference type="SUPFAM" id="SSF51395">
    <property type="entry name" value="FMN-linked oxidoreductases"/>
    <property type="match status" value="1"/>
</dbReference>
<keyword evidence="2" id="KW-0560">Oxidoreductase</keyword>
<dbReference type="PROSITE" id="PS51349">
    <property type="entry name" value="FMN_HYDROXY_ACID_DH_2"/>
    <property type="match status" value="1"/>
</dbReference>
<dbReference type="GO" id="GO:0010181">
    <property type="term" value="F:FMN binding"/>
    <property type="evidence" value="ECO:0007669"/>
    <property type="project" value="InterPro"/>
</dbReference>
<organism evidence="8 9">
    <name type="scientific">Pyricularia grisea</name>
    <name type="common">Crabgrass-specific blast fungus</name>
    <name type="synonym">Magnaporthe grisea</name>
    <dbReference type="NCBI Taxonomy" id="148305"/>
    <lineage>
        <taxon>Eukaryota</taxon>
        <taxon>Fungi</taxon>
        <taxon>Dikarya</taxon>
        <taxon>Ascomycota</taxon>
        <taxon>Pezizomycotina</taxon>
        <taxon>Sordariomycetes</taxon>
        <taxon>Sordariomycetidae</taxon>
        <taxon>Magnaporthales</taxon>
        <taxon>Pyriculariaceae</taxon>
        <taxon>Pyricularia</taxon>
    </lineage>
</organism>
<comment type="similarity">
    <text evidence="3">Belongs to the FMN-dependent alpha-hydroxy acid dehydrogenase family.</text>
</comment>
<feature type="chain" id="PRO_5027992102" description="FMN hydroxy acid dehydrogenase domain-containing protein" evidence="6">
    <location>
        <begin position="17"/>
        <end position="383"/>
    </location>
</feature>
<dbReference type="GO" id="GO:0016491">
    <property type="term" value="F:oxidoreductase activity"/>
    <property type="evidence" value="ECO:0007669"/>
    <property type="project" value="UniProtKB-KW"/>
</dbReference>
<dbReference type="KEGG" id="pgri:PgNI_10204"/>
<feature type="binding site" evidence="5">
    <location>
        <position position="211"/>
    </location>
    <ligand>
        <name>glyoxylate</name>
        <dbReference type="ChEBI" id="CHEBI:36655"/>
    </ligand>
</feature>
<protein>
    <recommendedName>
        <fullName evidence="7">FMN hydroxy acid dehydrogenase domain-containing protein</fullName>
    </recommendedName>
</protein>
<comment type="cofactor">
    <cofactor evidence="1">
        <name>FMN</name>
        <dbReference type="ChEBI" id="CHEBI:58210"/>
    </cofactor>
</comment>
<feature type="binding site" evidence="5">
    <location>
        <position position="174"/>
    </location>
    <ligand>
        <name>FMN</name>
        <dbReference type="ChEBI" id="CHEBI:58210"/>
    </ligand>
</feature>
<dbReference type="GeneID" id="41965086"/>
<evidence type="ECO:0000256" key="4">
    <source>
        <dbReference type="PIRSR" id="PIRSR000138-1"/>
    </source>
</evidence>
<feature type="signal peptide" evidence="6">
    <location>
        <begin position="1"/>
        <end position="16"/>
    </location>
</feature>
<dbReference type="InterPro" id="IPR037458">
    <property type="entry name" value="L-MDH/L-LDH_FMN-bd"/>
</dbReference>
<evidence type="ECO:0000259" key="7">
    <source>
        <dbReference type="PROSITE" id="PS51349"/>
    </source>
</evidence>
<dbReference type="InterPro" id="IPR000262">
    <property type="entry name" value="FMN-dep_DH"/>
</dbReference>
<evidence type="ECO:0000256" key="3">
    <source>
        <dbReference type="ARBA" id="ARBA00024042"/>
    </source>
</evidence>
<dbReference type="RefSeq" id="XP_030979619.1">
    <property type="nucleotide sequence ID" value="XM_031130178.1"/>
</dbReference>